<dbReference type="Proteomes" id="UP001152523">
    <property type="component" value="Unassembled WGS sequence"/>
</dbReference>
<dbReference type="PANTHER" id="PTHR32246:SF143">
    <property type="entry name" value="CALCIUM-DEPENDENT LIPID-BINDING (CALB DOMAIN) FAMILY PROTEIN"/>
    <property type="match status" value="1"/>
</dbReference>
<dbReference type="Pfam" id="PF00168">
    <property type="entry name" value="C2"/>
    <property type="match status" value="1"/>
</dbReference>
<dbReference type="GO" id="GO:0006952">
    <property type="term" value="P:defense response"/>
    <property type="evidence" value="ECO:0007669"/>
    <property type="project" value="InterPro"/>
</dbReference>
<sequence length="487" mass="53737">MAMMKPFQLLEINIISAQDLEQASKKMRTYATVCLNPTRRLTTAVDYDGCNNPTWNDKFVFRVDDEFLQRDTSAVQIEIFSVRWFRDSLVGTVRFLVGNLFPPPPARGHRQNFGMRFVALQVRRPSGRPQGILNIGVALLDSSMRSMPLYRQMSMSAVGFRDLLTDDHLPLHNNPATTHPVLRRMKSERSTLVSYDDISVNNSSLVAIPSKKNKQAFTEKESSILSISFVPPPPLPPPPSIKASSNKKIGKASSVISGAELKEDKTKPKRRKASSVLSDSIMSRESHLLAKLKDEESPANNNNSNNDIGPSEKTANDKPNGPGVNSKLGESPPMPISKPIKTSNGPTGKYGFIGGPWKGNSMLSDSEVGPSPSEVAAAMAERRYPLEPEGSSVLDGWSADESVEGLRSKLERWRAELPPLYDRGYASSSFQSSSYHMRRHSENGAADGRFSCFGNIFGYECECVCGQPPPQRSKNYLYKSPSVGSFL</sequence>
<dbReference type="SMART" id="SM00239">
    <property type="entry name" value="C2"/>
    <property type="match status" value="1"/>
</dbReference>
<feature type="region of interest" description="Disordered" evidence="1">
    <location>
        <begin position="228"/>
        <end position="353"/>
    </location>
</feature>
<dbReference type="PANTHER" id="PTHR32246">
    <property type="entry name" value="INGRESSION PROTEIN FIC1"/>
    <property type="match status" value="1"/>
</dbReference>
<dbReference type="Gene3D" id="2.60.40.150">
    <property type="entry name" value="C2 domain"/>
    <property type="match status" value="1"/>
</dbReference>
<accession>A0AAV0CUX5</accession>
<proteinExistence type="predicted"/>
<keyword evidence="4" id="KW-1185">Reference proteome</keyword>
<dbReference type="SUPFAM" id="SSF49562">
    <property type="entry name" value="C2 domain (Calcium/lipid-binding domain, CaLB)"/>
    <property type="match status" value="1"/>
</dbReference>
<evidence type="ECO:0000313" key="4">
    <source>
        <dbReference type="Proteomes" id="UP001152523"/>
    </source>
</evidence>
<protein>
    <recommendedName>
        <fullName evidence="2">C2 domain-containing protein</fullName>
    </recommendedName>
</protein>
<dbReference type="InterPro" id="IPR044750">
    <property type="entry name" value="C2_SRC2/BAP"/>
</dbReference>
<evidence type="ECO:0000313" key="3">
    <source>
        <dbReference type="EMBL" id="CAH9083603.1"/>
    </source>
</evidence>
<dbReference type="AlphaFoldDB" id="A0AAV0CUX5"/>
<evidence type="ECO:0000259" key="2">
    <source>
        <dbReference type="PROSITE" id="PS50004"/>
    </source>
</evidence>
<gene>
    <name evidence="3" type="ORF">CEPIT_LOCUS8606</name>
</gene>
<reference evidence="3" key="1">
    <citation type="submission" date="2022-07" db="EMBL/GenBank/DDBJ databases">
        <authorList>
            <person name="Macas J."/>
            <person name="Novak P."/>
            <person name="Neumann P."/>
        </authorList>
    </citation>
    <scope>NUCLEOTIDE SEQUENCE</scope>
</reference>
<evidence type="ECO:0000256" key="1">
    <source>
        <dbReference type="SAM" id="MobiDB-lite"/>
    </source>
</evidence>
<dbReference type="EMBL" id="CAMAPF010000045">
    <property type="protein sequence ID" value="CAH9083603.1"/>
    <property type="molecule type" value="Genomic_DNA"/>
</dbReference>
<comment type="caution">
    <text evidence="3">The sequence shown here is derived from an EMBL/GenBank/DDBJ whole genome shotgun (WGS) entry which is preliminary data.</text>
</comment>
<feature type="compositionally biased region" description="Basic and acidic residues" evidence="1">
    <location>
        <begin position="282"/>
        <end position="296"/>
    </location>
</feature>
<feature type="domain" description="C2" evidence="2">
    <location>
        <begin position="1"/>
        <end position="113"/>
    </location>
</feature>
<feature type="compositionally biased region" description="Pro residues" evidence="1">
    <location>
        <begin position="230"/>
        <end position="240"/>
    </location>
</feature>
<name>A0AAV0CUX5_9ASTE</name>
<dbReference type="InterPro" id="IPR000008">
    <property type="entry name" value="C2_dom"/>
</dbReference>
<organism evidence="3 4">
    <name type="scientific">Cuscuta epithymum</name>
    <dbReference type="NCBI Taxonomy" id="186058"/>
    <lineage>
        <taxon>Eukaryota</taxon>
        <taxon>Viridiplantae</taxon>
        <taxon>Streptophyta</taxon>
        <taxon>Embryophyta</taxon>
        <taxon>Tracheophyta</taxon>
        <taxon>Spermatophyta</taxon>
        <taxon>Magnoliopsida</taxon>
        <taxon>eudicotyledons</taxon>
        <taxon>Gunneridae</taxon>
        <taxon>Pentapetalae</taxon>
        <taxon>asterids</taxon>
        <taxon>lamiids</taxon>
        <taxon>Solanales</taxon>
        <taxon>Convolvulaceae</taxon>
        <taxon>Cuscuteae</taxon>
        <taxon>Cuscuta</taxon>
        <taxon>Cuscuta subgen. Cuscuta</taxon>
    </lineage>
</organism>
<dbReference type="InterPro" id="IPR035892">
    <property type="entry name" value="C2_domain_sf"/>
</dbReference>
<dbReference type="PROSITE" id="PS50004">
    <property type="entry name" value="C2"/>
    <property type="match status" value="1"/>
</dbReference>
<dbReference type="CDD" id="cd04051">
    <property type="entry name" value="C2_SRC2_like"/>
    <property type="match status" value="1"/>
</dbReference>